<gene>
    <name evidence="2" type="ORF">K489DRAFT_382264</name>
</gene>
<reference evidence="2" key="1">
    <citation type="submission" date="2020-01" db="EMBL/GenBank/DDBJ databases">
        <authorList>
            <consortium name="DOE Joint Genome Institute"/>
            <person name="Haridas S."/>
            <person name="Albert R."/>
            <person name="Binder M."/>
            <person name="Bloem J."/>
            <person name="Labutti K."/>
            <person name="Salamov A."/>
            <person name="Andreopoulos B."/>
            <person name="Baker S.E."/>
            <person name="Barry K."/>
            <person name="Bills G."/>
            <person name="Bluhm B.H."/>
            <person name="Cannon C."/>
            <person name="Castanera R."/>
            <person name="Culley D.E."/>
            <person name="Daum C."/>
            <person name="Ezra D."/>
            <person name="Gonzalez J.B."/>
            <person name="Henrissat B."/>
            <person name="Kuo A."/>
            <person name="Liang C."/>
            <person name="Lipzen A."/>
            <person name="Lutzoni F."/>
            <person name="Magnuson J."/>
            <person name="Mondo S."/>
            <person name="Nolan M."/>
            <person name="Ohm R."/>
            <person name="Pangilinan J."/>
            <person name="Park H.-J."/>
            <person name="Ramirez L."/>
            <person name="Alfaro M."/>
            <person name="Sun H."/>
            <person name="Tritt A."/>
            <person name="Yoshinaga Y."/>
            <person name="Zwiers L.-H."/>
            <person name="Turgeon B.G."/>
            <person name="Goodwin S.B."/>
            <person name="Spatafora J.W."/>
            <person name="Crous P.W."/>
            <person name="Grigoriev I.V."/>
        </authorList>
    </citation>
    <scope>NUCLEOTIDE SEQUENCE</scope>
    <source>
        <strain evidence="2">CBS 342.82</strain>
    </source>
</reference>
<keyword evidence="1" id="KW-1185">Reference proteome</keyword>
<evidence type="ECO:0000313" key="2">
    <source>
        <dbReference type="RefSeq" id="XP_033458251.1"/>
    </source>
</evidence>
<reference evidence="2" key="2">
    <citation type="submission" date="2020-04" db="EMBL/GenBank/DDBJ databases">
        <authorList>
            <consortium name="NCBI Genome Project"/>
        </authorList>
    </citation>
    <scope>NUCLEOTIDE SEQUENCE</scope>
    <source>
        <strain evidence="2">CBS 342.82</strain>
    </source>
</reference>
<dbReference type="RefSeq" id="XP_033458251.1">
    <property type="nucleotide sequence ID" value="XM_033605334.1"/>
</dbReference>
<reference evidence="2" key="3">
    <citation type="submission" date="2025-08" db="UniProtKB">
        <authorList>
            <consortium name="RefSeq"/>
        </authorList>
    </citation>
    <scope>IDENTIFICATION</scope>
    <source>
        <strain evidence="2">CBS 342.82</strain>
    </source>
</reference>
<organism evidence="2">
    <name type="scientific">Dissoconium aciculare CBS 342.82</name>
    <dbReference type="NCBI Taxonomy" id="1314786"/>
    <lineage>
        <taxon>Eukaryota</taxon>
        <taxon>Fungi</taxon>
        <taxon>Dikarya</taxon>
        <taxon>Ascomycota</taxon>
        <taxon>Pezizomycotina</taxon>
        <taxon>Dothideomycetes</taxon>
        <taxon>Dothideomycetidae</taxon>
        <taxon>Mycosphaerellales</taxon>
        <taxon>Dissoconiaceae</taxon>
        <taxon>Dissoconium</taxon>
    </lineage>
</organism>
<name>A0A6J3LZK0_9PEZI</name>
<protein>
    <submittedName>
        <fullName evidence="2">Uncharacterized protein</fullName>
    </submittedName>
</protein>
<dbReference type="AlphaFoldDB" id="A0A6J3LZK0"/>
<dbReference type="GeneID" id="54363134"/>
<dbReference type="Proteomes" id="UP000504637">
    <property type="component" value="Unplaced"/>
</dbReference>
<sequence length="155" mass="17678">MAFNTTSSRCKSKAKDYRYIANRKFPLSSPGNCQSREAVYPSSTKITRRGFASMPTMSPALPTWSKRRKRAHHRRSSLLSLLFKTQDESKQSWRDSAMLDSRFFDISSPLGLTNHDRVSPVSVQHRPPHRPAELYRVLYIAAILTTCELTSTNTV</sequence>
<evidence type="ECO:0000313" key="1">
    <source>
        <dbReference type="Proteomes" id="UP000504637"/>
    </source>
</evidence>
<accession>A0A6J3LZK0</accession>
<proteinExistence type="predicted"/>